<comment type="function">
    <text evidence="10">Part of an ABC transporter complex. Responsible for energy coupling to the transport system.</text>
</comment>
<dbReference type="EMBL" id="VYKL01000018">
    <property type="protein sequence ID" value="KAA9024014.1"/>
    <property type="molecule type" value="Genomic_DNA"/>
</dbReference>
<evidence type="ECO:0000256" key="9">
    <source>
        <dbReference type="ARBA" id="ARBA00025157"/>
    </source>
</evidence>
<keyword evidence="13" id="KW-1185">Reference proteome</keyword>
<reference evidence="12 13" key="1">
    <citation type="submission" date="2019-09" db="EMBL/GenBank/DDBJ databases">
        <title>Whole genome sequences of isolates from the Mars Exploration Rovers.</title>
        <authorList>
            <person name="Seuylemezian A."/>
            <person name="Vaishampayan P."/>
        </authorList>
    </citation>
    <scope>NUCLEOTIDE SEQUENCE [LARGE SCALE GENOMIC DNA]</scope>
    <source>
        <strain evidence="12 13">MER_TA_151</strain>
    </source>
</reference>
<dbReference type="InterPro" id="IPR017871">
    <property type="entry name" value="ABC_transporter-like_CS"/>
</dbReference>
<keyword evidence="7" id="KW-1278">Translocase</keyword>
<dbReference type="SMART" id="SM00382">
    <property type="entry name" value="AAA"/>
    <property type="match status" value="1"/>
</dbReference>
<evidence type="ECO:0000313" key="13">
    <source>
        <dbReference type="Proteomes" id="UP000326671"/>
    </source>
</evidence>
<dbReference type="PANTHER" id="PTHR43553">
    <property type="entry name" value="HEAVY METAL TRANSPORTER"/>
    <property type="match status" value="1"/>
</dbReference>
<dbReference type="InterPro" id="IPR027417">
    <property type="entry name" value="P-loop_NTPase"/>
</dbReference>
<evidence type="ECO:0000256" key="3">
    <source>
        <dbReference type="ARBA" id="ARBA00022448"/>
    </source>
</evidence>
<evidence type="ECO:0000256" key="4">
    <source>
        <dbReference type="ARBA" id="ARBA00022475"/>
    </source>
</evidence>
<dbReference type="InterPro" id="IPR015856">
    <property type="entry name" value="ABC_transpr_CbiO/EcfA_su"/>
</dbReference>
<dbReference type="GO" id="GO:0016887">
    <property type="term" value="F:ATP hydrolysis activity"/>
    <property type="evidence" value="ECO:0007669"/>
    <property type="project" value="InterPro"/>
</dbReference>
<comment type="subcellular location">
    <subcellularLocation>
        <location evidence="1 10">Cell membrane</location>
        <topology evidence="1 10">Peripheral membrane protein</topology>
    </subcellularLocation>
</comment>
<keyword evidence="8 10" id="KW-0472">Membrane</keyword>
<comment type="function">
    <text evidence="9">Probably part of an ABC transporter complex. Responsible for energy coupling to the transport system.</text>
</comment>
<protein>
    <recommendedName>
        <fullName evidence="10">ABC transporter ATP-binding protein</fullName>
    </recommendedName>
</protein>
<evidence type="ECO:0000256" key="10">
    <source>
        <dbReference type="RuleBase" id="RU364103"/>
    </source>
</evidence>
<evidence type="ECO:0000256" key="6">
    <source>
        <dbReference type="ARBA" id="ARBA00022840"/>
    </source>
</evidence>
<dbReference type="InterPro" id="IPR005876">
    <property type="entry name" value="Co_trans_ATP-bd"/>
</dbReference>
<evidence type="ECO:0000259" key="11">
    <source>
        <dbReference type="PROSITE" id="PS50893"/>
    </source>
</evidence>
<dbReference type="PROSITE" id="PS00211">
    <property type="entry name" value="ABC_TRANSPORTER_1"/>
    <property type="match status" value="1"/>
</dbReference>
<dbReference type="GO" id="GO:0005524">
    <property type="term" value="F:ATP binding"/>
    <property type="evidence" value="ECO:0007669"/>
    <property type="project" value="UniProtKB-UniRule"/>
</dbReference>
<name>A0A5J5HRR6_9BACI</name>
<evidence type="ECO:0000313" key="12">
    <source>
        <dbReference type="EMBL" id="KAA9024014.1"/>
    </source>
</evidence>
<keyword evidence="6 10" id="KW-0067">ATP-binding</keyword>
<dbReference type="PANTHER" id="PTHR43553:SF24">
    <property type="entry name" value="ENERGY-COUPLING FACTOR TRANSPORTER ATP-BINDING PROTEIN ECFA1"/>
    <property type="match status" value="1"/>
</dbReference>
<dbReference type="CDD" id="cd03225">
    <property type="entry name" value="ABC_cobalt_CbiO_domain1"/>
    <property type="match status" value="1"/>
</dbReference>
<keyword evidence="4 10" id="KW-1003">Cell membrane</keyword>
<keyword evidence="3 10" id="KW-0813">Transport</keyword>
<dbReference type="Proteomes" id="UP000326671">
    <property type="component" value="Unassembled WGS sequence"/>
</dbReference>
<gene>
    <name evidence="12" type="ORF">F4V44_12175</name>
</gene>
<dbReference type="GO" id="GO:0015087">
    <property type="term" value="F:cobalt ion transmembrane transporter activity"/>
    <property type="evidence" value="ECO:0007669"/>
    <property type="project" value="UniProtKB-ARBA"/>
</dbReference>
<evidence type="ECO:0000256" key="8">
    <source>
        <dbReference type="ARBA" id="ARBA00023136"/>
    </source>
</evidence>
<accession>A0A5J5HRR6</accession>
<dbReference type="Gene3D" id="3.40.50.300">
    <property type="entry name" value="P-loop containing nucleotide triphosphate hydrolases"/>
    <property type="match status" value="1"/>
</dbReference>
<sequence>MITFEQVSYQYADGTMALNQINLSIEKGKKIALLGNNGAGKSTLFLLMNGILKPTSGSILYSGKKLTYKRKEIQQLRQQVGIVFQNSETQLFSSSVYEDIKYGPKNLNLPIEEIERRVKEAITLTETESLKDKPPHFLSVGQKKRVAIAGIVAMDPELMVLDEPTDGLDPYYSNRTMEILGKIHHQNRTILLSTHNVDLAYEWADEVIILNNGHILAQGTAVEVFNKRDILEKSHLQKPWIMEVFERLQRTNVSNKKYPRSKAELFEMME</sequence>
<dbReference type="AlphaFoldDB" id="A0A5J5HRR6"/>
<dbReference type="NCBIfam" id="TIGR01166">
    <property type="entry name" value="cbiO"/>
    <property type="match status" value="1"/>
</dbReference>
<evidence type="ECO:0000256" key="5">
    <source>
        <dbReference type="ARBA" id="ARBA00022741"/>
    </source>
</evidence>
<dbReference type="OrthoDB" id="9784332at2"/>
<dbReference type="SUPFAM" id="SSF52540">
    <property type="entry name" value="P-loop containing nucleoside triphosphate hydrolases"/>
    <property type="match status" value="1"/>
</dbReference>
<dbReference type="GO" id="GO:0043190">
    <property type="term" value="C:ATP-binding cassette (ABC) transporter complex"/>
    <property type="evidence" value="ECO:0007669"/>
    <property type="project" value="TreeGrafter"/>
</dbReference>
<comment type="similarity">
    <text evidence="2 10">Belongs to the ABC transporter superfamily.</text>
</comment>
<dbReference type="PROSITE" id="PS50893">
    <property type="entry name" value="ABC_TRANSPORTER_2"/>
    <property type="match status" value="1"/>
</dbReference>
<dbReference type="FunFam" id="3.40.50.300:FF:000224">
    <property type="entry name" value="Energy-coupling factor transporter ATP-binding protein EcfA"/>
    <property type="match status" value="1"/>
</dbReference>
<organism evidence="12 13">
    <name type="scientific">Niallia endozanthoxylica</name>
    <dbReference type="NCBI Taxonomy" id="2036016"/>
    <lineage>
        <taxon>Bacteria</taxon>
        <taxon>Bacillati</taxon>
        <taxon>Bacillota</taxon>
        <taxon>Bacilli</taxon>
        <taxon>Bacillales</taxon>
        <taxon>Bacillaceae</taxon>
        <taxon>Niallia</taxon>
    </lineage>
</organism>
<dbReference type="GO" id="GO:0042626">
    <property type="term" value="F:ATPase-coupled transmembrane transporter activity"/>
    <property type="evidence" value="ECO:0007669"/>
    <property type="project" value="TreeGrafter"/>
</dbReference>
<dbReference type="InterPro" id="IPR003439">
    <property type="entry name" value="ABC_transporter-like_ATP-bd"/>
</dbReference>
<feature type="domain" description="ABC transporter" evidence="11">
    <location>
        <begin position="2"/>
        <end position="237"/>
    </location>
</feature>
<evidence type="ECO:0000256" key="1">
    <source>
        <dbReference type="ARBA" id="ARBA00004202"/>
    </source>
</evidence>
<dbReference type="Pfam" id="PF00005">
    <property type="entry name" value="ABC_tran"/>
    <property type="match status" value="1"/>
</dbReference>
<dbReference type="InterPro" id="IPR003593">
    <property type="entry name" value="AAA+_ATPase"/>
</dbReference>
<dbReference type="InterPro" id="IPR050095">
    <property type="entry name" value="ECF_ABC_transporter_ATP-bd"/>
</dbReference>
<evidence type="ECO:0000256" key="7">
    <source>
        <dbReference type="ARBA" id="ARBA00022967"/>
    </source>
</evidence>
<comment type="caution">
    <text evidence="12">The sequence shown here is derived from an EMBL/GenBank/DDBJ whole genome shotgun (WGS) entry which is preliminary data.</text>
</comment>
<evidence type="ECO:0000256" key="2">
    <source>
        <dbReference type="ARBA" id="ARBA00005417"/>
    </source>
</evidence>
<keyword evidence="5 10" id="KW-0547">Nucleotide-binding</keyword>
<proteinExistence type="inferred from homology"/>